<dbReference type="AlphaFoldDB" id="A0A1H9Y4G7"/>
<sequence>MAKILYEHPLNQRVRNYLKLEHLFTQAQDCIECDISVSQGVFFNALFALIDTLERNDIRGDLIKDLEKLEQNLVSWKSLPDADTNAVEQKLQEVVTLISQLKTPKQLWWQLKDDKFLNSVKQRYAIQGGNASYDLPQLHYWLSRERSLQFKDIESWLTKFEHIRNALELVLVFIRQKATFEKISTESGFYQDNGEGIVLLRIQVAEDLNYYPTVSGNRFRYSIRFMSPCQENGRKYSTSATLFELAKC</sequence>
<dbReference type="Gene3D" id="2.60.440.10">
    <property type="entry name" value="YacF-like domains"/>
    <property type="match status" value="1"/>
</dbReference>
<keyword evidence="7" id="KW-1185">Reference proteome</keyword>
<evidence type="ECO:0000256" key="2">
    <source>
        <dbReference type="ARBA" id="ARBA00022618"/>
    </source>
</evidence>
<keyword evidence="4 5" id="KW-0131">Cell cycle</keyword>
<dbReference type="GO" id="GO:0000917">
    <property type="term" value="P:division septum assembly"/>
    <property type="evidence" value="ECO:0007669"/>
    <property type="project" value="UniProtKB-KW"/>
</dbReference>
<evidence type="ECO:0000256" key="1">
    <source>
        <dbReference type="ARBA" id="ARBA00022490"/>
    </source>
</evidence>
<evidence type="ECO:0000256" key="4">
    <source>
        <dbReference type="ARBA" id="ARBA00023306"/>
    </source>
</evidence>
<comment type="subcellular location">
    <subcellularLocation>
        <location evidence="5">Cytoplasm</location>
    </subcellularLocation>
    <text evidence="5">Localizes to mid-cell in an FtsZ-dependent manner.</text>
</comment>
<reference evidence="6 7" key="1">
    <citation type="submission" date="2016-10" db="EMBL/GenBank/DDBJ databases">
        <authorList>
            <person name="de Groot N.N."/>
        </authorList>
    </citation>
    <scope>NUCLEOTIDE SEQUENCE [LARGE SCALE GENOMIC DNA]</scope>
    <source>
        <strain evidence="6 7">DSM 19706</strain>
    </source>
</reference>
<dbReference type="PANTHER" id="PTHR39455:SF1">
    <property type="entry name" value="CELL DIVISION PROTEIN ZAPD"/>
    <property type="match status" value="1"/>
</dbReference>
<gene>
    <name evidence="5" type="primary">zapD</name>
    <name evidence="6" type="ORF">SAMN05660429_00050</name>
</gene>
<dbReference type="InterPro" id="IPR036268">
    <property type="entry name" value="ZapD_sf"/>
</dbReference>
<evidence type="ECO:0000313" key="6">
    <source>
        <dbReference type="EMBL" id="SES63243.1"/>
    </source>
</evidence>
<keyword evidence="1 5" id="KW-0963">Cytoplasm</keyword>
<evidence type="ECO:0000256" key="3">
    <source>
        <dbReference type="ARBA" id="ARBA00023210"/>
    </source>
</evidence>
<organism evidence="6 7">
    <name type="scientific">Thalassotalea agarivorans</name>
    <name type="common">Thalassomonas agarivorans</name>
    <dbReference type="NCBI Taxonomy" id="349064"/>
    <lineage>
        <taxon>Bacteria</taxon>
        <taxon>Pseudomonadati</taxon>
        <taxon>Pseudomonadota</taxon>
        <taxon>Gammaproteobacteria</taxon>
        <taxon>Alteromonadales</taxon>
        <taxon>Colwelliaceae</taxon>
        <taxon>Thalassotalea</taxon>
    </lineage>
</organism>
<dbReference type="RefSeq" id="WP_093326675.1">
    <property type="nucleotide sequence ID" value="NZ_AP027363.1"/>
</dbReference>
<dbReference type="STRING" id="349064.SAMN05660429_00050"/>
<dbReference type="GO" id="GO:0043093">
    <property type="term" value="P:FtsZ-dependent cytokinesis"/>
    <property type="evidence" value="ECO:0007669"/>
    <property type="project" value="UniProtKB-UniRule"/>
</dbReference>
<evidence type="ECO:0000313" key="7">
    <source>
        <dbReference type="Proteomes" id="UP000199308"/>
    </source>
</evidence>
<proteinExistence type="inferred from homology"/>
<dbReference type="InterPro" id="IPR009777">
    <property type="entry name" value="ZapD"/>
</dbReference>
<keyword evidence="3 5" id="KW-0717">Septation</keyword>
<accession>A0A1H9Y4G7</accession>
<dbReference type="HAMAP" id="MF_01092">
    <property type="entry name" value="ZapD"/>
    <property type="match status" value="1"/>
</dbReference>
<comment type="function">
    <text evidence="5">Cell division factor that enhances FtsZ-ring assembly. Directly interacts with FtsZ and promotes bundling of FtsZ protofilaments, with a reduction in FtsZ GTPase activity.</text>
</comment>
<dbReference type="InterPro" id="IPR027462">
    <property type="entry name" value="ZapD_C"/>
</dbReference>
<dbReference type="GO" id="GO:0005737">
    <property type="term" value="C:cytoplasm"/>
    <property type="evidence" value="ECO:0007669"/>
    <property type="project" value="UniProtKB-SubCell"/>
</dbReference>
<comment type="subunit">
    <text evidence="5">Interacts with FtsZ.</text>
</comment>
<comment type="similarity">
    <text evidence="5">Belongs to the ZapD family.</text>
</comment>
<dbReference type="GO" id="GO:0032153">
    <property type="term" value="C:cell division site"/>
    <property type="evidence" value="ECO:0007669"/>
    <property type="project" value="TreeGrafter"/>
</dbReference>
<keyword evidence="2 5" id="KW-0132">Cell division</keyword>
<dbReference type="PANTHER" id="PTHR39455">
    <property type="entry name" value="CELL DIVISION PROTEIN ZAPD"/>
    <property type="match status" value="1"/>
</dbReference>
<dbReference type="Gene3D" id="1.10.3900.10">
    <property type="entry name" value="YacF-like"/>
    <property type="match status" value="1"/>
</dbReference>
<dbReference type="Pfam" id="PF07072">
    <property type="entry name" value="ZapD"/>
    <property type="match status" value="1"/>
</dbReference>
<name>A0A1H9Y4G7_THASX</name>
<dbReference type="Proteomes" id="UP000199308">
    <property type="component" value="Unassembled WGS sequence"/>
</dbReference>
<evidence type="ECO:0000256" key="5">
    <source>
        <dbReference type="HAMAP-Rule" id="MF_01092"/>
    </source>
</evidence>
<protein>
    <recommendedName>
        <fullName evidence="5">Cell division protein ZapD</fullName>
    </recommendedName>
    <alternativeName>
        <fullName evidence="5">Z ring-associated protein D</fullName>
    </alternativeName>
</protein>
<dbReference type="NCBIfam" id="NF003655">
    <property type="entry name" value="PRK05287.1-3"/>
    <property type="match status" value="1"/>
</dbReference>
<dbReference type="OrthoDB" id="5294622at2"/>
<dbReference type="SUPFAM" id="SSF160950">
    <property type="entry name" value="YacF-like"/>
    <property type="match status" value="1"/>
</dbReference>
<dbReference type="EMBL" id="FOHK01000001">
    <property type="protein sequence ID" value="SES63243.1"/>
    <property type="molecule type" value="Genomic_DNA"/>
</dbReference>